<evidence type="ECO:0000256" key="1">
    <source>
        <dbReference type="SAM" id="MobiDB-lite"/>
    </source>
</evidence>
<sequence length="71" mass="8497">MSNRLRHRRDPDAQHSADSVQTPEPKVHYWPFWRIVYWLVVFVVVLCLCVGLYFTLKSDRGHCKSYDVRCD</sequence>
<feature type="region of interest" description="Disordered" evidence="1">
    <location>
        <begin position="1"/>
        <end position="22"/>
    </location>
</feature>
<evidence type="ECO:0000313" key="4">
    <source>
        <dbReference type="Proteomes" id="UP001500889"/>
    </source>
</evidence>
<organism evidence="3 4">
    <name type="scientific">Drosophila madeirensis</name>
    <name type="common">Fruit fly</name>
    <dbReference type="NCBI Taxonomy" id="30013"/>
    <lineage>
        <taxon>Eukaryota</taxon>
        <taxon>Metazoa</taxon>
        <taxon>Ecdysozoa</taxon>
        <taxon>Arthropoda</taxon>
        <taxon>Hexapoda</taxon>
        <taxon>Insecta</taxon>
        <taxon>Pterygota</taxon>
        <taxon>Neoptera</taxon>
        <taxon>Endopterygota</taxon>
        <taxon>Diptera</taxon>
        <taxon>Brachycera</taxon>
        <taxon>Muscomorpha</taxon>
        <taxon>Ephydroidea</taxon>
        <taxon>Drosophilidae</taxon>
        <taxon>Drosophila</taxon>
        <taxon>Sophophora</taxon>
    </lineage>
</organism>
<evidence type="ECO:0000313" key="3">
    <source>
        <dbReference type="EMBL" id="BFG01853.1"/>
    </source>
</evidence>
<protein>
    <submittedName>
        <fullName evidence="3">Uncharacterized protein</fullName>
    </submittedName>
</protein>
<keyword evidence="4" id="KW-1185">Reference proteome</keyword>
<name>A0AAU9G0A8_DROMD</name>
<keyword evidence="2" id="KW-0812">Transmembrane</keyword>
<gene>
    <name evidence="3" type="ORF">DMAD_01506</name>
</gene>
<reference evidence="3 4" key="1">
    <citation type="submission" date="2024-02" db="EMBL/GenBank/DDBJ databases">
        <title>A chromosome-level genome assembly of Drosophila madeirensis, a fruit fly species endemic to Madeira island.</title>
        <authorList>
            <person name="Tomihara K."/>
            <person name="Llopart A."/>
            <person name="Yamamoto D."/>
        </authorList>
    </citation>
    <scope>NUCLEOTIDE SEQUENCE [LARGE SCALE GENOMIC DNA]</scope>
    <source>
        <strain evidence="3 4">RF1</strain>
    </source>
</reference>
<dbReference type="EMBL" id="AP029266">
    <property type="protein sequence ID" value="BFG01853.1"/>
    <property type="molecule type" value="Genomic_DNA"/>
</dbReference>
<keyword evidence="2" id="KW-1133">Transmembrane helix</keyword>
<accession>A0AAU9G0A8</accession>
<keyword evidence="2" id="KW-0472">Membrane</keyword>
<dbReference type="AlphaFoldDB" id="A0AAU9G0A8"/>
<evidence type="ECO:0000256" key="2">
    <source>
        <dbReference type="SAM" id="Phobius"/>
    </source>
</evidence>
<proteinExistence type="predicted"/>
<dbReference type="Proteomes" id="UP001500889">
    <property type="component" value="Chromosome A"/>
</dbReference>
<feature type="transmembrane region" description="Helical" evidence="2">
    <location>
        <begin position="35"/>
        <end position="56"/>
    </location>
</feature>